<dbReference type="InterPro" id="IPR003838">
    <property type="entry name" value="ABC3_permease_C"/>
</dbReference>
<dbReference type="NCBIfam" id="TIGR03434">
    <property type="entry name" value="ADOP"/>
    <property type="match status" value="1"/>
</dbReference>
<dbReference type="Pfam" id="PF12704">
    <property type="entry name" value="MacB_PCD"/>
    <property type="match status" value="1"/>
</dbReference>
<feature type="transmembrane region" description="Helical" evidence="7">
    <location>
        <begin position="693"/>
        <end position="714"/>
    </location>
</feature>
<feature type="transmembrane region" description="Helical" evidence="7">
    <location>
        <begin position="742"/>
        <end position="762"/>
    </location>
</feature>
<reference evidence="10 11" key="1">
    <citation type="submission" date="2016-10" db="EMBL/GenBank/DDBJ databases">
        <authorList>
            <person name="de Groot N.N."/>
        </authorList>
    </citation>
    <scope>NUCLEOTIDE SEQUENCE [LARGE SCALE GENOMIC DNA]</scope>
    <source>
        <strain evidence="10 11">DSM 21001</strain>
    </source>
</reference>
<gene>
    <name evidence="10" type="ORF">SAMN05421771_3704</name>
</gene>
<evidence type="ECO:0000256" key="5">
    <source>
        <dbReference type="ARBA" id="ARBA00023136"/>
    </source>
</evidence>
<keyword evidence="11" id="KW-1185">Reference proteome</keyword>
<protein>
    <submittedName>
        <fullName evidence="10">Duplicated orphan permease</fullName>
    </submittedName>
</protein>
<evidence type="ECO:0000256" key="2">
    <source>
        <dbReference type="ARBA" id="ARBA00022475"/>
    </source>
</evidence>
<feature type="transmembrane region" description="Helical" evidence="7">
    <location>
        <begin position="782"/>
        <end position="802"/>
    </location>
</feature>
<feature type="transmembrane region" description="Helical" evidence="7">
    <location>
        <begin position="327"/>
        <end position="347"/>
    </location>
</feature>
<feature type="transmembrane region" description="Helical" evidence="7">
    <location>
        <begin position="367"/>
        <end position="389"/>
    </location>
</feature>
<evidence type="ECO:0000256" key="6">
    <source>
        <dbReference type="ARBA" id="ARBA00038076"/>
    </source>
</evidence>
<comment type="subcellular location">
    <subcellularLocation>
        <location evidence="1">Cell membrane</location>
        <topology evidence="1">Multi-pass membrane protein</topology>
    </subcellularLocation>
</comment>
<dbReference type="STRING" id="474950.SAMN05421771_3704"/>
<dbReference type="GO" id="GO:0005886">
    <property type="term" value="C:plasma membrane"/>
    <property type="evidence" value="ECO:0007669"/>
    <property type="project" value="UniProtKB-SubCell"/>
</dbReference>
<accession>A0A1I6MY67</accession>
<keyword evidence="3 7" id="KW-0812">Transmembrane</keyword>
<feature type="transmembrane region" description="Helical" evidence="7">
    <location>
        <begin position="275"/>
        <end position="299"/>
    </location>
</feature>
<feature type="domain" description="ABC3 transporter permease C-terminal" evidence="8">
    <location>
        <begin position="697"/>
        <end position="810"/>
    </location>
</feature>
<dbReference type="RefSeq" id="WP_089842349.1">
    <property type="nucleotide sequence ID" value="NZ_FOZL01000002.1"/>
</dbReference>
<dbReference type="InterPro" id="IPR025857">
    <property type="entry name" value="MacB_PCD"/>
</dbReference>
<dbReference type="Pfam" id="PF02687">
    <property type="entry name" value="FtsX"/>
    <property type="match status" value="2"/>
</dbReference>
<dbReference type="PANTHER" id="PTHR30572">
    <property type="entry name" value="MEMBRANE COMPONENT OF TRANSPORTER-RELATED"/>
    <property type="match status" value="1"/>
</dbReference>
<sequence length="817" mass="86943">MSQMMQDIRYALRQMRKSPGFALIAVLTLGLGVGAATAVFSVIDAVMIRPLPFAQQDRLVFTHVKAGAGYQQPWSYKSYVDARAQLKTFDALAGYSAFGSVNMEAASGPVSVHAVKGTDNFFDVFGVKPMLGRTYVPGEDMPGRDAVAVLSNELWRTQFGGRADVVGTVVRLDGAPYTVIGVMPEGFRFPLSVRNAVYTPLHGNAMWMKSRGSHWLPTVGKLKEGVSKAQGEADLTRVLTDLGRAYPDTDGGRVGDLVSLNTMVSGEATKPLQTLMLAVLALLAIACVNVAGLLLARAVKREREIAMRAAVGASRGRLLRQMVTESLLLAGLSSVLGVGLAYGLLAAMRTYLVTALARGADVTVNGFVLVAAVVFAASTAVLASLVPAVRLSGLDPIRMLKGGGAAANGRGQHRLRASFIAAQVMLSLTLLIVAGLLLKSLSRARGTDLGFDGAHILALEIDLSPGSYVGKDPVATFFTPFEERVQHLHGVVGAGLINILPLQAWGSNSDVHITGQPPYPANQEMLAEVRVVSRGYFDAMGIQMRAGRMLSAGLDGAVLDGAGQKSTHVVVNDAFQRKFFPHGGEAVGAHIDDSDKAEEKTGIVGMTTSVRQNLLDRPMAEMDYLMDSIQVKDRLGMMPSMTLVVRTEGDPRTVIPELRSVLHDVDPTVPFREPELMTDVVADQLVMERMESWLFGVFAAIAVALSLVGLYGLVSHEVEIGTRDIGVRMALGATRGLVMRMVLGRVLLLIGMGAVLGLGLTFALKKAIGSVVEMQAGRDTGVMFGLALGLVAMGAFAAFFPAKRAASIEPMEALRSE</sequence>
<keyword evidence="4 7" id="KW-1133">Transmembrane helix</keyword>
<proteinExistence type="inferred from homology"/>
<dbReference type="EMBL" id="FOZL01000002">
    <property type="protein sequence ID" value="SFS20577.1"/>
    <property type="molecule type" value="Genomic_DNA"/>
</dbReference>
<dbReference type="Proteomes" id="UP000199024">
    <property type="component" value="Unassembled WGS sequence"/>
</dbReference>
<evidence type="ECO:0000313" key="11">
    <source>
        <dbReference type="Proteomes" id="UP000199024"/>
    </source>
</evidence>
<dbReference type="InterPro" id="IPR017800">
    <property type="entry name" value="ADOP"/>
</dbReference>
<name>A0A1I6MY67_9BACT</name>
<keyword evidence="2" id="KW-1003">Cell membrane</keyword>
<feature type="domain" description="MacB-like periplasmic core" evidence="9">
    <location>
        <begin position="23"/>
        <end position="237"/>
    </location>
</feature>
<dbReference type="GO" id="GO:0022857">
    <property type="term" value="F:transmembrane transporter activity"/>
    <property type="evidence" value="ECO:0007669"/>
    <property type="project" value="TreeGrafter"/>
</dbReference>
<dbReference type="AlphaFoldDB" id="A0A1I6MY67"/>
<evidence type="ECO:0000256" key="3">
    <source>
        <dbReference type="ARBA" id="ARBA00022692"/>
    </source>
</evidence>
<evidence type="ECO:0000256" key="7">
    <source>
        <dbReference type="SAM" id="Phobius"/>
    </source>
</evidence>
<evidence type="ECO:0000256" key="1">
    <source>
        <dbReference type="ARBA" id="ARBA00004651"/>
    </source>
</evidence>
<feature type="transmembrane region" description="Helical" evidence="7">
    <location>
        <begin position="419"/>
        <end position="438"/>
    </location>
</feature>
<evidence type="ECO:0000259" key="9">
    <source>
        <dbReference type="Pfam" id="PF12704"/>
    </source>
</evidence>
<feature type="domain" description="ABC3 transporter permease C-terminal" evidence="8">
    <location>
        <begin position="277"/>
        <end position="396"/>
    </location>
</feature>
<keyword evidence="5 7" id="KW-0472">Membrane</keyword>
<dbReference type="OrthoDB" id="102443at2"/>
<evidence type="ECO:0000259" key="8">
    <source>
        <dbReference type="Pfam" id="PF02687"/>
    </source>
</evidence>
<dbReference type="PANTHER" id="PTHR30572:SF4">
    <property type="entry name" value="ABC TRANSPORTER PERMEASE YTRF"/>
    <property type="match status" value="1"/>
</dbReference>
<comment type="similarity">
    <text evidence="6">Belongs to the ABC-4 integral membrane protein family.</text>
</comment>
<evidence type="ECO:0000256" key="4">
    <source>
        <dbReference type="ARBA" id="ARBA00022989"/>
    </source>
</evidence>
<evidence type="ECO:0000313" key="10">
    <source>
        <dbReference type="EMBL" id="SFS20577.1"/>
    </source>
</evidence>
<dbReference type="InterPro" id="IPR050250">
    <property type="entry name" value="Macrolide_Exporter_MacB"/>
</dbReference>
<organism evidence="10 11">
    <name type="scientific">Granulicella pectinivorans</name>
    <dbReference type="NCBI Taxonomy" id="474950"/>
    <lineage>
        <taxon>Bacteria</taxon>
        <taxon>Pseudomonadati</taxon>
        <taxon>Acidobacteriota</taxon>
        <taxon>Terriglobia</taxon>
        <taxon>Terriglobales</taxon>
        <taxon>Acidobacteriaceae</taxon>
        <taxon>Granulicella</taxon>
    </lineage>
</organism>